<feature type="transmembrane region" description="Helical" evidence="1">
    <location>
        <begin position="6"/>
        <end position="26"/>
    </location>
</feature>
<keyword evidence="1" id="KW-1133">Transmembrane helix</keyword>
<organism evidence="2 3">
    <name type="scientific">Leucobacter luti</name>
    <dbReference type="NCBI Taxonomy" id="340320"/>
    <lineage>
        <taxon>Bacteria</taxon>
        <taxon>Bacillati</taxon>
        <taxon>Actinomycetota</taxon>
        <taxon>Actinomycetes</taxon>
        <taxon>Micrococcales</taxon>
        <taxon>Microbacteriaceae</taxon>
        <taxon>Leucobacter</taxon>
    </lineage>
</organism>
<sequence length="35" mass="4137">MTAAGLFNGLSILIYIGMFACVYFMYRWEERRGKK</sequence>
<proteinExistence type="predicted"/>
<dbReference type="AlphaFoldDB" id="A0A4Q7U2W5"/>
<keyword evidence="1" id="KW-0472">Membrane</keyword>
<comment type="caution">
    <text evidence="2">The sequence shown here is derived from an EMBL/GenBank/DDBJ whole genome shotgun (WGS) entry which is preliminary data.</text>
</comment>
<gene>
    <name evidence="2" type="ORF">EV139_0905</name>
</gene>
<protein>
    <submittedName>
        <fullName evidence="2">Uncharacterized protein</fullName>
    </submittedName>
</protein>
<keyword evidence="3" id="KW-1185">Reference proteome</keyword>
<dbReference type="Proteomes" id="UP000291832">
    <property type="component" value="Unassembled WGS sequence"/>
</dbReference>
<name>A0A4Q7U2W5_9MICO</name>
<evidence type="ECO:0000313" key="2">
    <source>
        <dbReference type="EMBL" id="RZT66778.1"/>
    </source>
</evidence>
<reference evidence="2 3" key="1">
    <citation type="journal article" date="2015" name="Stand. Genomic Sci.">
        <title>Genomic Encyclopedia of Bacterial and Archaeal Type Strains, Phase III: the genomes of soil and plant-associated and newly described type strains.</title>
        <authorList>
            <person name="Whitman W.B."/>
            <person name="Woyke T."/>
            <person name="Klenk H.P."/>
            <person name="Zhou Y."/>
            <person name="Lilburn T.G."/>
            <person name="Beck B.J."/>
            <person name="De Vos P."/>
            <person name="Vandamme P."/>
            <person name="Eisen J.A."/>
            <person name="Garrity G."/>
            <person name="Hugenholtz P."/>
            <person name="Kyrpides N.C."/>
        </authorList>
    </citation>
    <scope>NUCLEOTIDE SEQUENCE [LARGE SCALE GENOMIC DNA]</scope>
    <source>
        <strain evidence="2 3">RF6</strain>
    </source>
</reference>
<dbReference type="EMBL" id="SHKI01000003">
    <property type="protein sequence ID" value="RZT66778.1"/>
    <property type="molecule type" value="Genomic_DNA"/>
</dbReference>
<evidence type="ECO:0000313" key="3">
    <source>
        <dbReference type="Proteomes" id="UP000291832"/>
    </source>
</evidence>
<keyword evidence="1" id="KW-0812">Transmembrane</keyword>
<evidence type="ECO:0000256" key="1">
    <source>
        <dbReference type="SAM" id="Phobius"/>
    </source>
</evidence>
<accession>A0A4Q7U2W5</accession>